<sequence length="85" mass="9610">MVRRRINDHTCIVLATTMVSLSPARNVYVFNASNVENVAGFYQHGSVSIAIFVLWMRKLLTFPPEWALYHTSDVESCLAEGDSFD</sequence>
<dbReference type="EMBL" id="MU277187">
    <property type="protein sequence ID" value="KAI0069271.1"/>
    <property type="molecule type" value="Genomic_DNA"/>
</dbReference>
<evidence type="ECO:0000313" key="2">
    <source>
        <dbReference type="Proteomes" id="UP000814140"/>
    </source>
</evidence>
<name>A0ACB8TLG4_9AGAM</name>
<proteinExistence type="predicted"/>
<organism evidence="1 2">
    <name type="scientific">Artomyces pyxidatus</name>
    <dbReference type="NCBI Taxonomy" id="48021"/>
    <lineage>
        <taxon>Eukaryota</taxon>
        <taxon>Fungi</taxon>
        <taxon>Dikarya</taxon>
        <taxon>Basidiomycota</taxon>
        <taxon>Agaricomycotina</taxon>
        <taxon>Agaricomycetes</taxon>
        <taxon>Russulales</taxon>
        <taxon>Auriscalpiaceae</taxon>
        <taxon>Artomyces</taxon>
    </lineage>
</organism>
<accession>A0ACB8TLG4</accession>
<protein>
    <submittedName>
        <fullName evidence="1">Uncharacterized protein</fullName>
    </submittedName>
</protein>
<dbReference type="Proteomes" id="UP000814140">
    <property type="component" value="Unassembled WGS sequence"/>
</dbReference>
<reference evidence="1" key="2">
    <citation type="journal article" date="2022" name="New Phytol.">
        <title>Evolutionary transition to the ectomycorrhizal habit in the genomes of a hyperdiverse lineage of mushroom-forming fungi.</title>
        <authorList>
            <person name="Looney B."/>
            <person name="Miyauchi S."/>
            <person name="Morin E."/>
            <person name="Drula E."/>
            <person name="Courty P.E."/>
            <person name="Kohler A."/>
            <person name="Kuo A."/>
            <person name="LaButti K."/>
            <person name="Pangilinan J."/>
            <person name="Lipzen A."/>
            <person name="Riley R."/>
            <person name="Andreopoulos W."/>
            <person name="He G."/>
            <person name="Johnson J."/>
            <person name="Nolan M."/>
            <person name="Tritt A."/>
            <person name="Barry K.W."/>
            <person name="Grigoriev I.V."/>
            <person name="Nagy L.G."/>
            <person name="Hibbett D."/>
            <person name="Henrissat B."/>
            <person name="Matheny P.B."/>
            <person name="Labbe J."/>
            <person name="Martin F.M."/>
        </authorList>
    </citation>
    <scope>NUCLEOTIDE SEQUENCE</scope>
    <source>
        <strain evidence="1">HHB10654</strain>
    </source>
</reference>
<evidence type="ECO:0000313" key="1">
    <source>
        <dbReference type="EMBL" id="KAI0069271.1"/>
    </source>
</evidence>
<reference evidence="1" key="1">
    <citation type="submission" date="2021-03" db="EMBL/GenBank/DDBJ databases">
        <authorList>
            <consortium name="DOE Joint Genome Institute"/>
            <person name="Ahrendt S."/>
            <person name="Looney B.P."/>
            <person name="Miyauchi S."/>
            <person name="Morin E."/>
            <person name="Drula E."/>
            <person name="Courty P.E."/>
            <person name="Chicoki N."/>
            <person name="Fauchery L."/>
            <person name="Kohler A."/>
            <person name="Kuo A."/>
            <person name="Labutti K."/>
            <person name="Pangilinan J."/>
            <person name="Lipzen A."/>
            <person name="Riley R."/>
            <person name="Andreopoulos W."/>
            <person name="He G."/>
            <person name="Johnson J."/>
            <person name="Barry K.W."/>
            <person name="Grigoriev I.V."/>
            <person name="Nagy L."/>
            <person name="Hibbett D."/>
            <person name="Henrissat B."/>
            <person name="Matheny P.B."/>
            <person name="Labbe J."/>
            <person name="Martin F."/>
        </authorList>
    </citation>
    <scope>NUCLEOTIDE SEQUENCE</scope>
    <source>
        <strain evidence="1">HHB10654</strain>
    </source>
</reference>
<comment type="caution">
    <text evidence="1">The sequence shown here is derived from an EMBL/GenBank/DDBJ whole genome shotgun (WGS) entry which is preliminary data.</text>
</comment>
<keyword evidence="2" id="KW-1185">Reference proteome</keyword>
<gene>
    <name evidence="1" type="ORF">BV25DRAFT_120759</name>
</gene>